<comment type="similarity">
    <text evidence="3">Belongs to the cytochrome c oxidase VIIc family.</text>
</comment>
<keyword evidence="4" id="KW-0999">Mitochondrion inner membrane</keyword>
<dbReference type="InterPro" id="IPR036636">
    <property type="entry name" value="COX7C/Cox8_sf"/>
</dbReference>
<proteinExistence type="inferred from homology"/>
<keyword evidence="9" id="KW-1185">Reference proteome</keyword>
<dbReference type="AlphaFoldDB" id="A0AAE1FGX8"/>
<dbReference type="GO" id="GO:0005743">
    <property type="term" value="C:mitochondrial inner membrane"/>
    <property type="evidence" value="ECO:0007669"/>
    <property type="project" value="UniProtKB-SubCell"/>
</dbReference>
<dbReference type="EMBL" id="JAWQEG010002430">
    <property type="protein sequence ID" value="KAK3872028.1"/>
    <property type="molecule type" value="Genomic_DNA"/>
</dbReference>
<dbReference type="InterPro" id="IPR004202">
    <property type="entry name" value="COX7C/Cox8"/>
</dbReference>
<keyword evidence="7" id="KW-0812">Transmembrane</keyword>
<keyword evidence="6 7" id="KW-0472">Membrane</keyword>
<protein>
    <recommendedName>
        <fullName evidence="10">Cytochrome c oxidase polypeptide VIIc</fullName>
    </recommendedName>
</protein>
<evidence type="ECO:0008006" key="10">
    <source>
        <dbReference type="Google" id="ProtNLM"/>
    </source>
</evidence>
<keyword evidence="5" id="KW-0496">Mitochondrion</keyword>
<dbReference type="Proteomes" id="UP001286313">
    <property type="component" value="Unassembled WGS sequence"/>
</dbReference>
<evidence type="ECO:0000313" key="9">
    <source>
        <dbReference type="Proteomes" id="UP001286313"/>
    </source>
</evidence>
<evidence type="ECO:0000313" key="8">
    <source>
        <dbReference type="EMBL" id="KAK3872028.1"/>
    </source>
</evidence>
<accession>A0AAE1FGX8</accession>
<reference evidence="8" key="1">
    <citation type="submission" date="2023-10" db="EMBL/GenBank/DDBJ databases">
        <title>Genome assemblies of two species of porcelain crab, Petrolisthes cinctipes and Petrolisthes manimaculis (Anomura: Porcellanidae).</title>
        <authorList>
            <person name="Angst P."/>
        </authorList>
    </citation>
    <scope>NUCLEOTIDE SEQUENCE</scope>
    <source>
        <strain evidence="8">PB745_01</strain>
        <tissue evidence="8">Gill</tissue>
    </source>
</reference>
<evidence type="ECO:0000256" key="2">
    <source>
        <dbReference type="ARBA" id="ARBA00004673"/>
    </source>
</evidence>
<comment type="caution">
    <text evidence="8">The sequence shown here is derived from an EMBL/GenBank/DDBJ whole genome shotgun (WGS) entry which is preliminary data.</text>
</comment>
<dbReference type="Pfam" id="PF02935">
    <property type="entry name" value="COX7C"/>
    <property type="match status" value="1"/>
</dbReference>
<feature type="transmembrane region" description="Helical" evidence="7">
    <location>
        <begin position="41"/>
        <end position="60"/>
    </location>
</feature>
<evidence type="ECO:0000256" key="1">
    <source>
        <dbReference type="ARBA" id="ARBA00004434"/>
    </source>
</evidence>
<comment type="subcellular location">
    <subcellularLocation>
        <location evidence="1">Mitochondrion inner membrane</location>
        <topology evidence="1">Single-pass membrane protein</topology>
    </subcellularLocation>
</comment>
<evidence type="ECO:0000256" key="5">
    <source>
        <dbReference type="ARBA" id="ARBA00023128"/>
    </source>
</evidence>
<evidence type="ECO:0000256" key="3">
    <source>
        <dbReference type="ARBA" id="ARBA00010514"/>
    </source>
</evidence>
<sequence length="71" mass="7855">MFANRLALATRSLMTSAVRRGGDGGVPGANLPFQIQNRFRLSVVFILFFGVSVKIMATYMKRRAVTSSNKM</sequence>
<evidence type="ECO:0000256" key="7">
    <source>
        <dbReference type="SAM" id="Phobius"/>
    </source>
</evidence>
<dbReference type="Gene3D" id="4.10.49.10">
    <property type="entry name" value="Cytochrome c oxidase subunit VIIc"/>
    <property type="match status" value="1"/>
</dbReference>
<evidence type="ECO:0000256" key="6">
    <source>
        <dbReference type="ARBA" id="ARBA00023136"/>
    </source>
</evidence>
<dbReference type="SUPFAM" id="SSF81427">
    <property type="entry name" value="Mitochondrial cytochrome c oxidase subunit VIIc (aka VIIIa)"/>
    <property type="match status" value="1"/>
</dbReference>
<organism evidence="8 9">
    <name type="scientific">Petrolisthes cinctipes</name>
    <name type="common">Flat porcelain crab</name>
    <dbReference type="NCBI Taxonomy" id="88211"/>
    <lineage>
        <taxon>Eukaryota</taxon>
        <taxon>Metazoa</taxon>
        <taxon>Ecdysozoa</taxon>
        <taxon>Arthropoda</taxon>
        <taxon>Crustacea</taxon>
        <taxon>Multicrustacea</taxon>
        <taxon>Malacostraca</taxon>
        <taxon>Eumalacostraca</taxon>
        <taxon>Eucarida</taxon>
        <taxon>Decapoda</taxon>
        <taxon>Pleocyemata</taxon>
        <taxon>Anomura</taxon>
        <taxon>Galatheoidea</taxon>
        <taxon>Porcellanidae</taxon>
        <taxon>Petrolisthes</taxon>
    </lineage>
</organism>
<evidence type="ECO:0000256" key="4">
    <source>
        <dbReference type="ARBA" id="ARBA00022792"/>
    </source>
</evidence>
<dbReference type="GO" id="GO:0045277">
    <property type="term" value="C:respiratory chain complex IV"/>
    <property type="evidence" value="ECO:0007669"/>
    <property type="project" value="InterPro"/>
</dbReference>
<comment type="pathway">
    <text evidence="2">Energy metabolism; oxidative phosphorylation.</text>
</comment>
<dbReference type="GO" id="GO:0006123">
    <property type="term" value="P:mitochondrial electron transport, cytochrome c to oxygen"/>
    <property type="evidence" value="ECO:0007669"/>
    <property type="project" value="InterPro"/>
</dbReference>
<keyword evidence="7" id="KW-1133">Transmembrane helix</keyword>
<name>A0AAE1FGX8_PETCI</name>
<gene>
    <name evidence="8" type="ORF">Pcinc_022869</name>
</gene>